<evidence type="ECO:0000256" key="1">
    <source>
        <dbReference type="SAM" id="SignalP"/>
    </source>
</evidence>
<comment type="caution">
    <text evidence="2">The sequence shown here is derived from an EMBL/GenBank/DDBJ whole genome shotgun (WGS) entry which is preliminary data.</text>
</comment>
<dbReference type="RefSeq" id="WP_271656892.1">
    <property type="nucleotide sequence ID" value="NZ_JAIVFG010000028.1"/>
</dbReference>
<organism evidence="2 3">
    <name type="scientific">Ralstonia solanacearum</name>
    <name type="common">Pseudomonas solanacearum</name>
    <dbReference type="NCBI Taxonomy" id="305"/>
    <lineage>
        <taxon>Bacteria</taxon>
        <taxon>Pseudomonadati</taxon>
        <taxon>Pseudomonadota</taxon>
        <taxon>Betaproteobacteria</taxon>
        <taxon>Burkholderiales</taxon>
        <taxon>Burkholderiaceae</taxon>
        <taxon>Ralstonia</taxon>
        <taxon>Ralstonia solanacearum species complex</taxon>
    </lineage>
</organism>
<protein>
    <submittedName>
        <fullName evidence="2">Conjugal transfer protein TrbJ</fullName>
    </submittedName>
</protein>
<keyword evidence="1" id="KW-0732">Signal</keyword>
<evidence type="ECO:0000313" key="3">
    <source>
        <dbReference type="Proteomes" id="UP001144050"/>
    </source>
</evidence>
<feature type="chain" id="PRO_5043487668" evidence="1">
    <location>
        <begin position="27"/>
        <end position="255"/>
    </location>
</feature>
<name>A0AAW5ZQW8_RALSL</name>
<dbReference type="AlphaFoldDB" id="A0AAW5ZQW8"/>
<gene>
    <name evidence="2" type="ORF">LBW59_16745</name>
</gene>
<dbReference type="Proteomes" id="UP001144050">
    <property type="component" value="Unassembled WGS sequence"/>
</dbReference>
<reference evidence="2" key="1">
    <citation type="submission" date="2021-09" db="EMBL/GenBank/DDBJ databases">
        <title>Genomic analysis of Ralstonia spp.</title>
        <authorList>
            <person name="Aburjaile F."/>
            <person name="Ariute J.C."/>
            <person name="Pais A.K.L."/>
            <person name="Albuquerque G.M.R."/>
            <person name="Silva A.M.F."/>
            <person name="Brenig B."/>
            <person name="Azevedo V."/>
            <person name="Matiuzzi M."/>
            <person name="Ramos R."/>
            <person name="Goes-Neto A."/>
            <person name="Soares S."/>
            <person name="Iseppon A.M.B."/>
            <person name="Souza E."/>
            <person name="Gama M."/>
        </authorList>
    </citation>
    <scope>NUCLEOTIDE SEQUENCE</scope>
    <source>
        <strain evidence="2">CCRMRs91</strain>
    </source>
</reference>
<accession>A0AAW5ZQW8</accession>
<feature type="signal peptide" evidence="1">
    <location>
        <begin position="1"/>
        <end position="26"/>
    </location>
</feature>
<proteinExistence type="predicted"/>
<dbReference type="EMBL" id="JAIVFG010000028">
    <property type="protein sequence ID" value="MDB0572411.1"/>
    <property type="molecule type" value="Genomic_DNA"/>
</dbReference>
<sequence>MYKHRTKTLCAFVAVAIGAVPSVSLAGTVAGTGGSTEVTQILNNLQLIQQYEQQVQSYVMQGRQVEAELRNLISNPTSMLGPEVGQMINTIGQIYNAGNSIGYNLAQIDQNFARTFKSPTADNFAKMFTSWHQTNTDTLQSALRAIGAQRDQYASSQAALTDLYNRSQSTNGNLDALQTLSQINVRQIQELQSLKELMATQATAATTYMAARSARDQANDKVNDDLQRILSNPVPKWQDSAPQQFNKFNFYTSYN</sequence>
<evidence type="ECO:0000313" key="2">
    <source>
        <dbReference type="EMBL" id="MDB0572411.1"/>
    </source>
</evidence>